<name>A0A6G1QA86_CHAAH</name>
<dbReference type="AlphaFoldDB" id="A0A6G1QA86"/>
<organism evidence="1 2">
    <name type="scientific">Channa argus</name>
    <name type="common">Northern snakehead</name>
    <name type="synonym">Ophicephalus argus</name>
    <dbReference type="NCBI Taxonomy" id="215402"/>
    <lineage>
        <taxon>Eukaryota</taxon>
        <taxon>Metazoa</taxon>
        <taxon>Chordata</taxon>
        <taxon>Craniata</taxon>
        <taxon>Vertebrata</taxon>
        <taxon>Euteleostomi</taxon>
        <taxon>Actinopterygii</taxon>
        <taxon>Neopterygii</taxon>
        <taxon>Teleostei</taxon>
        <taxon>Neoteleostei</taxon>
        <taxon>Acanthomorphata</taxon>
        <taxon>Anabantaria</taxon>
        <taxon>Anabantiformes</taxon>
        <taxon>Channoidei</taxon>
        <taxon>Channidae</taxon>
        <taxon>Channa</taxon>
    </lineage>
</organism>
<evidence type="ECO:0000313" key="2">
    <source>
        <dbReference type="Proteomes" id="UP000503349"/>
    </source>
</evidence>
<reference evidence="2" key="2">
    <citation type="submission" date="2019-02" db="EMBL/GenBank/DDBJ databases">
        <title>Opniocepnalus argus Var Kimnra genome.</title>
        <authorList>
            <person name="Zhou C."/>
            <person name="Xiao S."/>
        </authorList>
    </citation>
    <scope>NUCLEOTIDE SEQUENCE [LARGE SCALE GENOMIC DNA]</scope>
</reference>
<gene>
    <name evidence="1" type="ORF">EXN66_Car014930</name>
</gene>
<accession>A0A6G1QA86</accession>
<keyword evidence="2" id="KW-1185">Reference proteome</keyword>
<evidence type="ECO:0000313" key="1">
    <source>
        <dbReference type="EMBL" id="KAF3699243.1"/>
    </source>
</evidence>
<dbReference type="EMBL" id="CM015725">
    <property type="protein sequence ID" value="KAF3699243.1"/>
    <property type="molecule type" value="Genomic_DNA"/>
</dbReference>
<protein>
    <submittedName>
        <fullName evidence="1">Uncharacterized protein</fullName>
    </submittedName>
</protein>
<dbReference type="Proteomes" id="UP000503349">
    <property type="component" value="Chromosome 14"/>
</dbReference>
<proteinExistence type="predicted"/>
<reference evidence="1 2" key="1">
    <citation type="submission" date="2019-02" db="EMBL/GenBank/DDBJ databases">
        <title>Opniocepnalus argus genome.</title>
        <authorList>
            <person name="Zhou C."/>
            <person name="Xiao S."/>
        </authorList>
    </citation>
    <scope>NUCLEOTIDE SEQUENCE [LARGE SCALE GENOMIC DNA]</scope>
    <source>
        <strain evidence="1">OARG1902GOOAL</strain>
        <tissue evidence="1">Muscle</tissue>
    </source>
</reference>
<sequence>MQSYTSDSFLYRVGGVRERYFGSDLETNVEIWHHLVFKRGKVKTILKGKCGNLGMSANQVCKSSVRLLLLQRDSGRVTRFKIDQ</sequence>